<gene>
    <name evidence="1" type="ORF">GCM10007879_25050</name>
</gene>
<evidence type="ECO:0000313" key="1">
    <source>
        <dbReference type="EMBL" id="GLQ18256.1"/>
    </source>
</evidence>
<keyword evidence="2" id="KW-1185">Reference proteome</keyword>
<proteinExistence type="predicted"/>
<comment type="caution">
    <text evidence="1">The sequence shown here is derived from an EMBL/GenBank/DDBJ whole genome shotgun (WGS) entry which is preliminary data.</text>
</comment>
<evidence type="ECO:0000313" key="2">
    <source>
        <dbReference type="Proteomes" id="UP001161405"/>
    </source>
</evidence>
<name>A0ABQ5UT15_9HYPH</name>
<reference evidence="1" key="1">
    <citation type="journal article" date="2014" name="Int. J. Syst. Evol. Microbiol.">
        <title>Complete genome of a new Firmicutes species belonging to the dominant human colonic microbiota ('Ruminococcus bicirculans') reveals two chromosomes and a selective capacity to utilize plant glucans.</title>
        <authorList>
            <consortium name="NISC Comparative Sequencing Program"/>
            <person name="Wegmann U."/>
            <person name="Louis P."/>
            <person name="Goesmann A."/>
            <person name="Henrissat B."/>
            <person name="Duncan S.H."/>
            <person name="Flint H.J."/>
        </authorList>
    </citation>
    <scope>NUCLEOTIDE SEQUENCE</scope>
    <source>
        <strain evidence="1">NBRC 107169</strain>
    </source>
</reference>
<dbReference type="Proteomes" id="UP001161405">
    <property type="component" value="Unassembled WGS sequence"/>
</dbReference>
<organism evidence="1 2">
    <name type="scientific">Maritalea porphyrae</name>
    <dbReference type="NCBI Taxonomy" id="880732"/>
    <lineage>
        <taxon>Bacteria</taxon>
        <taxon>Pseudomonadati</taxon>
        <taxon>Pseudomonadota</taxon>
        <taxon>Alphaproteobacteria</taxon>
        <taxon>Hyphomicrobiales</taxon>
        <taxon>Devosiaceae</taxon>
        <taxon>Maritalea</taxon>
    </lineage>
</organism>
<protein>
    <submittedName>
        <fullName evidence="1">Uncharacterized protein</fullName>
    </submittedName>
</protein>
<dbReference type="EMBL" id="BSNI01000002">
    <property type="protein sequence ID" value="GLQ18256.1"/>
    <property type="molecule type" value="Genomic_DNA"/>
</dbReference>
<reference evidence="1" key="2">
    <citation type="submission" date="2023-01" db="EMBL/GenBank/DDBJ databases">
        <title>Draft genome sequence of Maritalea porphyrae strain NBRC 107169.</title>
        <authorList>
            <person name="Sun Q."/>
            <person name="Mori K."/>
        </authorList>
    </citation>
    <scope>NUCLEOTIDE SEQUENCE</scope>
    <source>
        <strain evidence="1">NBRC 107169</strain>
    </source>
</reference>
<sequence length="90" mass="9858">MLHNVIKPNNAITTAVMIGLSPPDMKLKTNKMTATIRKSKAEARMSIIEGFRARESAASVRKRSGTKNNPTATDKKNTINLVFTKATSQI</sequence>
<accession>A0ABQ5UT15</accession>